<gene>
    <name evidence="2" type="ORF">PsYK624_068960</name>
</gene>
<reference evidence="2 3" key="1">
    <citation type="submission" date="2021-08" db="EMBL/GenBank/DDBJ databases">
        <title>Draft Genome Sequence of Phanerochaete sordida strain YK-624.</title>
        <authorList>
            <person name="Mori T."/>
            <person name="Dohra H."/>
            <person name="Suzuki T."/>
            <person name="Kawagishi H."/>
            <person name="Hirai H."/>
        </authorList>
    </citation>
    <scope>NUCLEOTIDE SEQUENCE [LARGE SCALE GENOMIC DNA]</scope>
    <source>
        <strain evidence="2 3">YK-624</strain>
    </source>
</reference>
<evidence type="ECO:0000256" key="1">
    <source>
        <dbReference type="SAM" id="MobiDB-lite"/>
    </source>
</evidence>
<feature type="region of interest" description="Disordered" evidence="1">
    <location>
        <begin position="341"/>
        <end position="366"/>
    </location>
</feature>
<feature type="region of interest" description="Disordered" evidence="1">
    <location>
        <begin position="9"/>
        <end position="30"/>
    </location>
</feature>
<feature type="compositionally biased region" description="Basic and acidic residues" evidence="1">
    <location>
        <begin position="354"/>
        <end position="366"/>
    </location>
</feature>
<evidence type="ECO:0000313" key="2">
    <source>
        <dbReference type="EMBL" id="GJE90752.1"/>
    </source>
</evidence>
<organism evidence="2 3">
    <name type="scientific">Phanerochaete sordida</name>
    <dbReference type="NCBI Taxonomy" id="48140"/>
    <lineage>
        <taxon>Eukaryota</taxon>
        <taxon>Fungi</taxon>
        <taxon>Dikarya</taxon>
        <taxon>Basidiomycota</taxon>
        <taxon>Agaricomycotina</taxon>
        <taxon>Agaricomycetes</taxon>
        <taxon>Polyporales</taxon>
        <taxon>Phanerochaetaceae</taxon>
        <taxon>Phanerochaete</taxon>
    </lineage>
</organism>
<comment type="caution">
    <text evidence="2">The sequence shown here is derived from an EMBL/GenBank/DDBJ whole genome shotgun (WGS) entry which is preliminary data.</text>
</comment>
<feature type="region of interest" description="Disordered" evidence="1">
    <location>
        <begin position="81"/>
        <end position="102"/>
    </location>
</feature>
<name>A0A9P3G9Y1_9APHY</name>
<feature type="compositionally biased region" description="Low complexity" evidence="1">
    <location>
        <begin position="12"/>
        <end position="26"/>
    </location>
</feature>
<dbReference type="Proteomes" id="UP000703269">
    <property type="component" value="Unassembled WGS sequence"/>
</dbReference>
<evidence type="ECO:0000313" key="3">
    <source>
        <dbReference type="Proteomes" id="UP000703269"/>
    </source>
</evidence>
<protein>
    <submittedName>
        <fullName evidence="2">Uncharacterized protein</fullName>
    </submittedName>
</protein>
<keyword evidence="3" id="KW-1185">Reference proteome</keyword>
<dbReference type="AlphaFoldDB" id="A0A9P3G9Y1"/>
<accession>A0A9P3G9Y1</accession>
<proteinExistence type="predicted"/>
<dbReference type="EMBL" id="BPQB01000018">
    <property type="protein sequence ID" value="GJE90752.1"/>
    <property type="molecule type" value="Genomic_DNA"/>
</dbReference>
<sequence>MENYVYRNYGNSAVPPSTPSTTAASSGGNDGAAQMSIAIVQGPLEEDGEITPTAAYTPAMTAGHSVATYAAYRHAIMHGPHIQGSPAANTHGPVPTPHSPSSLMQANPWPTAMHSGAGRRTHAHLTADELAIGLPHTALPSPVEQLLARQGGGVAADVNGTITYVAPQTTSAPQPRYAQGVVPNTGPVLAPSYPGGGGGASFDGAYRAVRHFAEAVMQTSLIMISLSVGVAEQAGGHGEQLDAPYRAARCFAEAVGHAAQILASLSLGTPDQADELREQARQALHRANIALSDFETLYAARHEALSAAAAQHVLNDYGLDGAGMPGNPYLGEDAIFYYEDDEDGQPQAGPSRRHGMDMDRDMWRGE</sequence>